<evidence type="ECO:0000259" key="5">
    <source>
        <dbReference type="Pfam" id="PF07730"/>
    </source>
</evidence>
<dbReference type="PANTHER" id="PTHR24421">
    <property type="entry name" value="NITRATE/NITRITE SENSOR PROTEIN NARX-RELATED"/>
    <property type="match status" value="1"/>
</dbReference>
<feature type="transmembrane region" description="Helical" evidence="4">
    <location>
        <begin position="80"/>
        <end position="100"/>
    </location>
</feature>
<feature type="transmembrane region" description="Helical" evidence="4">
    <location>
        <begin position="112"/>
        <end position="128"/>
    </location>
</feature>
<feature type="transmembrane region" description="Helical" evidence="4">
    <location>
        <begin position="135"/>
        <end position="154"/>
    </location>
</feature>
<dbReference type="GO" id="GO:0046983">
    <property type="term" value="F:protein dimerization activity"/>
    <property type="evidence" value="ECO:0007669"/>
    <property type="project" value="InterPro"/>
</dbReference>
<dbReference type="InterPro" id="IPR050482">
    <property type="entry name" value="Sensor_HK_TwoCompSys"/>
</dbReference>
<accession>A0A841BLJ1</accession>
<keyword evidence="4" id="KW-0812">Transmembrane</keyword>
<dbReference type="RefSeq" id="WP_184832840.1">
    <property type="nucleotide sequence ID" value="NZ_JACHMN010000001.1"/>
</dbReference>
<keyword evidence="3" id="KW-0902">Two-component regulatory system</keyword>
<dbReference type="SUPFAM" id="SSF55874">
    <property type="entry name" value="ATPase domain of HSP90 chaperone/DNA topoisomerase II/histidine kinase"/>
    <property type="match status" value="1"/>
</dbReference>
<dbReference type="GO" id="GO:0016020">
    <property type="term" value="C:membrane"/>
    <property type="evidence" value="ECO:0007669"/>
    <property type="project" value="InterPro"/>
</dbReference>
<evidence type="ECO:0000313" key="6">
    <source>
        <dbReference type="EMBL" id="MBB5867731.1"/>
    </source>
</evidence>
<keyword evidence="4" id="KW-0472">Membrane</keyword>
<organism evidence="6 7">
    <name type="scientific">Allocatelliglobosispora scoriae</name>
    <dbReference type="NCBI Taxonomy" id="643052"/>
    <lineage>
        <taxon>Bacteria</taxon>
        <taxon>Bacillati</taxon>
        <taxon>Actinomycetota</taxon>
        <taxon>Actinomycetes</taxon>
        <taxon>Micromonosporales</taxon>
        <taxon>Micromonosporaceae</taxon>
        <taxon>Allocatelliglobosispora</taxon>
    </lineage>
</organism>
<reference evidence="6 7" key="1">
    <citation type="submission" date="2020-08" db="EMBL/GenBank/DDBJ databases">
        <title>Sequencing the genomes of 1000 actinobacteria strains.</title>
        <authorList>
            <person name="Klenk H.-P."/>
        </authorList>
    </citation>
    <scope>NUCLEOTIDE SEQUENCE [LARGE SCALE GENOMIC DNA]</scope>
    <source>
        <strain evidence="6 7">DSM 45362</strain>
    </source>
</reference>
<dbReference type="EMBL" id="JACHMN010000001">
    <property type="protein sequence ID" value="MBB5867731.1"/>
    <property type="molecule type" value="Genomic_DNA"/>
</dbReference>
<sequence length="395" mass="41177">MLGWWRSRSQAARVDLYVRASFYSNFALVPVLAGGSIRFDHDGPAAWAAAALTAGHALLCLLLMHAGLNHYLGRRGRPNGLIAAGGASTAAGIALAFALYPDPSPGQPDGPATAILLVLTLSYVTALSPSVQPRVTMAVGTVACAVEFAISAAQGLPDPLAPSVGLAGLILIVVGISRITLWMLGVVWELDRARHVQASLAVAEERLRFARDLHDVVGRSLSVVALKSELAAQLAKRGRGEAVDEMLDVRRIAQDSLAELRAVVGGYRSADLDVELAGARSLLAAAGIECRVLGDSGGLPADVQGTLGWVVREATTNVLRHSEGRTCTITLHRDDGEVVLTMENDGASGGADRVRFGSGLIGLAERIAALGGTVACTHIAGTFRLTARLPQESPA</sequence>
<dbReference type="Gene3D" id="1.20.5.1930">
    <property type="match status" value="1"/>
</dbReference>
<dbReference type="Pfam" id="PF07730">
    <property type="entry name" value="HisKA_3"/>
    <property type="match status" value="1"/>
</dbReference>
<feature type="transmembrane region" description="Helical" evidence="4">
    <location>
        <begin position="20"/>
        <end position="39"/>
    </location>
</feature>
<name>A0A841BLJ1_9ACTN</name>
<keyword evidence="2 6" id="KW-0418">Kinase</keyword>
<keyword evidence="1 6" id="KW-0808">Transferase</keyword>
<keyword evidence="7" id="KW-1185">Reference proteome</keyword>
<feature type="domain" description="Signal transduction histidine kinase subgroup 3 dimerisation and phosphoacceptor" evidence="5">
    <location>
        <begin position="205"/>
        <end position="272"/>
    </location>
</feature>
<feature type="transmembrane region" description="Helical" evidence="4">
    <location>
        <begin position="45"/>
        <end position="68"/>
    </location>
</feature>
<evidence type="ECO:0000256" key="3">
    <source>
        <dbReference type="ARBA" id="ARBA00023012"/>
    </source>
</evidence>
<evidence type="ECO:0000256" key="4">
    <source>
        <dbReference type="SAM" id="Phobius"/>
    </source>
</evidence>
<dbReference type="PANTHER" id="PTHR24421:SF63">
    <property type="entry name" value="SENSOR HISTIDINE KINASE DESK"/>
    <property type="match status" value="1"/>
</dbReference>
<feature type="transmembrane region" description="Helical" evidence="4">
    <location>
        <begin position="166"/>
        <end position="188"/>
    </location>
</feature>
<dbReference type="AlphaFoldDB" id="A0A841BLJ1"/>
<dbReference type="Proteomes" id="UP000587527">
    <property type="component" value="Unassembled WGS sequence"/>
</dbReference>
<gene>
    <name evidence="6" type="ORF">F4553_001110</name>
</gene>
<evidence type="ECO:0000256" key="1">
    <source>
        <dbReference type="ARBA" id="ARBA00022679"/>
    </source>
</evidence>
<comment type="caution">
    <text evidence="6">The sequence shown here is derived from an EMBL/GenBank/DDBJ whole genome shotgun (WGS) entry which is preliminary data.</text>
</comment>
<protein>
    <submittedName>
        <fullName evidence="6">Two-component system sensor histidine kinase DesK</fullName>
        <ecNumber evidence="6">2.7.13.3</ecNumber>
    </submittedName>
</protein>
<dbReference type="InterPro" id="IPR011712">
    <property type="entry name" value="Sig_transdc_His_kin_sub3_dim/P"/>
</dbReference>
<evidence type="ECO:0000256" key="2">
    <source>
        <dbReference type="ARBA" id="ARBA00022777"/>
    </source>
</evidence>
<dbReference type="Gene3D" id="3.30.565.10">
    <property type="entry name" value="Histidine kinase-like ATPase, C-terminal domain"/>
    <property type="match status" value="1"/>
</dbReference>
<proteinExistence type="predicted"/>
<dbReference type="InterPro" id="IPR036890">
    <property type="entry name" value="HATPase_C_sf"/>
</dbReference>
<dbReference type="GO" id="GO:0000155">
    <property type="term" value="F:phosphorelay sensor kinase activity"/>
    <property type="evidence" value="ECO:0007669"/>
    <property type="project" value="InterPro"/>
</dbReference>
<dbReference type="CDD" id="cd16917">
    <property type="entry name" value="HATPase_UhpB-NarQ-NarX-like"/>
    <property type="match status" value="1"/>
</dbReference>
<keyword evidence="4" id="KW-1133">Transmembrane helix</keyword>
<dbReference type="EC" id="2.7.13.3" evidence="6"/>
<evidence type="ECO:0000313" key="7">
    <source>
        <dbReference type="Proteomes" id="UP000587527"/>
    </source>
</evidence>